<name>G2EEY0_9FLAO</name>
<organism evidence="1 2">
    <name type="scientific">Bizionia argentinensis JUB59</name>
    <dbReference type="NCBI Taxonomy" id="1046627"/>
    <lineage>
        <taxon>Bacteria</taxon>
        <taxon>Pseudomonadati</taxon>
        <taxon>Bacteroidota</taxon>
        <taxon>Flavobacteriia</taxon>
        <taxon>Flavobacteriales</taxon>
        <taxon>Flavobacteriaceae</taxon>
        <taxon>Bizionia</taxon>
    </lineage>
</organism>
<reference evidence="1 2" key="1">
    <citation type="journal article" date="2008" name="Int. J. Syst. Evol. Microbiol.">
        <title>Bizionia argentinensis sp. nov., isolated from surface marine water in Antarctica.</title>
        <authorList>
            <person name="Bercovich A."/>
            <person name="Vazquez S.C."/>
            <person name="Yankilevich P."/>
            <person name="Coria S.H."/>
            <person name="Foti M."/>
            <person name="Hernandez E."/>
            <person name="Vidal A."/>
            <person name="Ruberto L."/>
            <person name="Melo C."/>
            <person name="Marenssi S."/>
            <person name="Criscuolo M."/>
            <person name="Memoli M."/>
            <person name="Arguelles M."/>
            <person name="Mac Cormack W.P."/>
        </authorList>
    </citation>
    <scope>NUCLEOTIDE SEQUENCE [LARGE SCALE GENOMIC DNA]</scope>
    <source>
        <strain evidence="1 2">JUB59</strain>
    </source>
</reference>
<dbReference type="AlphaFoldDB" id="G2EEY0"/>
<gene>
    <name evidence="1" type="ORF">BZARG_1694</name>
</gene>
<comment type="caution">
    <text evidence="1">The sequence shown here is derived from an EMBL/GenBank/DDBJ whole genome shotgun (WGS) entry which is preliminary data.</text>
</comment>
<dbReference type="OrthoDB" id="9944179at2"/>
<sequence>MKKLFSIFILTLFFAGSINAVNLNVLKIEQKEKSCEDEAWDTAQELYETFNDSFIAGDYLEFALGLCE</sequence>
<dbReference type="RefSeq" id="WP_008638000.1">
    <property type="nucleotide sequence ID" value="NZ_AFXZ01000036.1"/>
</dbReference>
<dbReference type="EMBL" id="AFXZ01000036">
    <property type="protein sequence ID" value="EGV43021.1"/>
    <property type="molecule type" value="Genomic_DNA"/>
</dbReference>
<dbReference type="Proteomes" id="UP000003730">
    <property type="component" value="Unassembled WGS sequence"/>
</dbReference>
<proteinExistence type="predicted"/>
<evidence type="ECO:0000313" key="1">
    <source>
        <dbReference type="EMBL" id="EGV43021.1"/>
    </source>
</evidence>
<keyword evidence="2" id="KW-1185">Reference proteome</keyword>
<accession>G2EEY0</accession>
<protein>
    <submittedName>
        <fullName evidence="1">Uncharacterized protein</fullName>
    </submittedName>
</protein>
<evidence type="ECO:0000313" key="2">
    <source>
        <dbReference type="Proteomes" id="UP000003730"/>
    </source>
</evidence>